<accession>A0ABQ7M821</accession>
<reference evidence="2 3" key="1">
    <citation type="submission" date="2021-03" db="EMBL/GenBank/DDBJ databases">
        <authorList>
            <person name="King G.J."/>
            <person name="Bancroft I."/>
            <person name="Baten A."/>
            <person name="Bloomfield J."/>
            <person name="Borpatragohain P."/>
            <person name="He Z."/>
            <person name="Irish N."/>
            <person name="Irwin J."/>
            <person name="Liu K."/>
            <person name="Mauleon R.P."/>
            <person name="Moore J."/>
            <person name="Morris R."/>
            <person name="Ostergaard L."/>
            <person name="Wang B."/>
            <person name="Wells R."/>
        </authorList>
    </citation>
    <scope>NUCLEOTIDE SEQUENCE [LARGE SCALE GENOMIC DNA]</scope>
    <source>
        <strain evidence="2">R-o-18</strain>
        <tissue evidence="2">Leaf</tissue>
    </source>
</reference>
<organism evidence="2 3">
    <name type="scientific">Brassica rapa subsp. trilocularis</name>
    <dbReference type="NCBI Taxonomy" id="1813537"/>
    <lineage>
        <taxon>Eukaryota</taxon>
        <taxon>Viridiplantae</taxon>
        <taxon>Streptophyta</taxon>
        <taxon>Embryophyta</taxon>
        <taxon>Tracheophyta</taxon>
        <taxon>Spermatophyta</taxon>
        <taxon>Magnoliopsida</taxon>
        <taxon>eudicotyledons</taxon>
        <taxon>Gunneridae</taxon>
        <taxon>Pentapetalae</taxon>
        <taxon>rosids</taxon>
        <taxon>malvids</taxon>
        <taxon>Brassicales</taxon>
        <taxon>Brassicaceae</taxon>
        <taxon>Brassiceae</taxon>
        <taxon>Brassica</taxon>
    </lineage>
</organism>
<keyword evidence="3" id="KW-1185">Reference proteome</keyword>
<comment type="caution">
    <text evidence="2">The sequence shown here is derived from an EMBL/GenBank/DDBJ whole genome shotgun (WGS) entry which is preliminary data.</text>
</comment>
<dbReference type="Proteomes" id="UP000823674">
    <property type="component" value="Chromosome A06"/>
</dbReference>
<feature type="region of interest" description="Disordered" evidence="1">
    <location>
        <begin position="207"/>
        <end position="230"/>
    </location>
</feature>
<name>A0ABQ7M821_BRACM</name>
<proteinExistence type="predicted"/>
<protein>
    <recommendedName>
        <fullName evidence="4">DUF223 domain-containing protein</fullName>
    </recommendedName>
</protein>
<evidence type="ECO:0008006" key="4">
    <source>
        <dbReference type="Google" id="ProtNLM"/>
    </source>
</evidence>
<dbReference type="EMBL" id="JADBGQ010000006">
    <property type="protein sequence ID" value="KAG5394939.1"/>
    <property type="molecule type" value="Genomic_DNA"/>
</dbReference>
<evidence type="ECO:0000313" key="3">
    <source>
        <dbReference type="Proteomes" id="UP000823674"/>
    </source>
</evidence>
<sequence>MSLISVPKMASSSAPVANAAVAYSTFETLRLGRTGQSVVGRLIRFWDSRNINKNGEFMGITILLLDELDLVIHGFIPANGASHYRPNLKPCSMVKLDRSEASGSDLKNNAATTRVVVCLLIEPVRTVKRRISHVALEELTGREFVFQIGNTPFYFTPNHRTFTVSTITEATILENPGKDGEDILPGSEGAVGLAALSSGPTVLGDKLGEECTAADPPEVSGAENKLKRPR</sequence>
<evidence type="ECO:0000256" key="1">
    <source>
        <dbReference type="SAM" id="MobiDB-lite"/>
    </source>
</evidence>
<evidence type="ECO:0000313" key="2">
    <source>
        <dbReference type="EMBL" id="KAG5394939.1"/>
    </source>
</evidence>
<gene>
    <name evidence="2" type="primary">A06g509330.1_BraROA</name>
    <name evidence="2" type="ORF">IGI04_024902</name>
</gene>